<organism evidence="2 3">
    <name type="scientific">Lecanosticta acicola</name>
    <dbReference type="NCBI Taxonomy" id="111012"/>
    <lineage>
        <taxon>Eukaryota</taxon>
        <taxon>Fungi</taxon>
        <taxon>Dikarya</taxon>
        <taxon>Ascomycota</taxon>
        <taxon>Pezizomycotina</taxon>
        <taxon>Dothideomycetes</taxon>
        <taxon>Dothideomycetidae</taxon>
        <taxon>Mycosphaerellales</taxon>
        <taxon>Mycosphaerellaceae</taxon>
        <taxon>Lecanosticta</taxon>
    </lineage>
</organism>
<evidence type="ECO:0000256" key="1">
    <source>
        <dbReference type="ARBA" id="ARBA00035112"/>
    </source>
</evidence>
<dbReference type="InterPro" id="IPR021765">
    <property type="entry name" value="UstYa-like"/>
</dbReference>
<comment type="similarity">
    <text evidence="1">Belongs to the ustYa family.</text>
</comment>
<dbReference type="EMBL" id="CAVMBE010000026">
    <property type="protein sequence ID" value="CAK4017564.1"/>
    <property type="molecule type" value="Genomic_DNA"/>
</dbReference>
<dbReference type="PANTHER" id="PTHR33365:SF13">
    <property type="entry name" value="TAT PATHWAY SIGNAL SEQUENCE"/>
    <property type="match status" value="1"/>
</dbReference>
<reference evidence="2" key="1">
    <citation type="submission" date="2023-11" db="EMBL/GenBank/DDBJ databases">
        <authorList>
            <person name="Alioto T."/>
            <person name="Alioto T."/>
            <person name="Gomez Garrido J."/>
        </authorList>
    </citation>
    <scope>NUCLEOTIDE SEQUENCE</scope>
</reference>
<evidence type="ECO:0000313" key="2">
    <source>
        <dbReference type="EMBL" id="CAK4017564.1"/>
    </source>
</evidence>
<gene>
    <name evidence="2" type="ORF">LECACI_7A004631</name>
</gene>
<dbReference type="GO" id="GO:0043386">
    <property type="term" value="P:mycotoxin biosynthetic process"/>
    <property type="evidence" value="ECO:0007669"/>
    <property type="project" value="InterPro"/>
</dbReference>
<accession>A0AAI8YZ43</accession>
<evidence type="ECO:0000313" key="3">
    <source>
        <dbReference type="Proteomes" id="UP001296104"/>
    </source>
</evidence>
<dbReference type="AlphaFoldDB" id="A0AAI8YZ43"/>
<dbReference type="PANTHER" id="PTHR33365">
    <property type="entry name" value="YALI0B05434P"/>
    <property type="match status" value="1"/>
</dbReference>
<dbReference type="Proteomes" id="UP001296104">
    <property type="component" value="Unassembled WGS sequence"/>
</dbReference>
<dbReference type="Pfam" id="PF11807">
    <property type="entry name" value="UstYa"/>
    <property type="match status" value="1"/>
</dbReference>
<protein>
    <submittedName>
        <fullName evidence="2">Uncharacterized protein</fullName>
    </submittedName>
</protein>
<comment type="caution">
    <text evidence="2">The sequence shown here is derived from an EMBL/GenBank/DDBJ whole genome shotgun (WGS) entry which is preliminary data.</text>
</comment>
<sequence length="179" mass="20632">MKYSDIRFNGSLFRSGIYRQPPSPEVDQKWLDLGLNLRPQVLPAEQAERAGLTLDQAKRLDSQGGGYYVENVLRQNIWFNAEYYRQRRMGVWANTEAIVRLHVGHCIDILRQQLMCTADTGLFGQMWANTTSMRTFADFSTHHKCKDFDAVKKWAIENQAGETDVAAYHEGDLVIDRYP</sequence>
<proteinExistence type="inferred from homology"/>
<keyword evidence="3" id="KW-1185">Reference proteome</keyword>
<name>A0AAI8YZ43_9PEZI</name>